<dbReference type="SUPFAM" id="SSF47384">
    <property type="entry name" value="Homodimeric domain of signal transducing histidine kinase"/>
    <property type="match status" value="1"/>
</dbReference>
<dbReference type="PRINTS" id="PR00344">
    <property type="entry name" value="BCTRLSENSOR"/>
</dbReference>
<dbReference type="GO" id="GO:0000155">
    <property type="term" value="F:phosphorelay sensor kinase activity"/>
    <property type="evidence" value="ECO:0007669"/>
    <property type="project" value="InterPro"/>
</dbReference>
<keyword evidence="8" id="KW-0067">ATP-binding</keyword>
<dbReference type="Gene3D" id="1.10.287.130">
    <property type="match status" value="1"/>
</dbReference>
<dbReference type="NCBIfam" id="TIGR00229">
    <property type="entry name" value="sensory_box"/>
    <property type="match status" value="1"/>
</dbReference>
<dbReference type="InterPro" id="IPR003661">
    <property type="entry name" value="HisK_dim/P_dom"/>
</dbReference>
<feature type="domain" description="HPt" evidence="17">
    <location>
        <begin position="573"/>
        <end position="670"/>
    </location>
</feature>
<dbReference type="CDD" id="cd00082">
    <property type="entry name" value="HisKA"/>
    <property type="match status" value="1"/>
</dbReference>
<dbReference type="InterPro" id="IPR013656">
    <property type="entry name" value="PAS_4"/>
</dbReference>
<evidence type="ECO:0000259" key="17">
    <source>
        <dbReference type="PROSITE" id="PS50894"/>
    </source>
</evidence>
<dbReference type="SMART" id="SM00448">
    <property type="entry name" value="REC"/>
    <property type="match status" value="1"/>
</dbReference>
<dbReference type="InterPro" id="IPR036641">
    <property type="entry name" value="HPT_dom_sf"/>
</dbReference>
<dbReference type="Gene3D" id="3.40.50.2300">
    <property type="match status" value="1"/>
</dbReference>
<dbReference type="AlphaFoldDB" id="A0A222P428"/>
<feature type="domain" description="Histidine kinase" evidence="14">
    <location>
        <begin position="158"/>
        <end position="380"/>
    </location>
</feature>
<dbReference type="EMBL" id="CP016397">
    <property type="protein sequence ID" value="ASQ46606.1"/>
    <property type="molecule type" value="Genomic_DNA"/>
</dbReference>
<dbReference type="SUPFAM" id="SSF47226">
    <property type="entry name" value="Histidine-containing phosphotransfer domain, HPT domain"/>
    <property type="match status" value="1"/>
</dbReference>
<name>A0A222P428_9GAMM</name>
<dbReference type="GO" id="GO:0005524">
    <property type="term" value="F:ATP binding"/>
    <property type="evidence" value="ECO:0007669"/>
    <property type="project" value="UniProtKB-KW"/>
</dbReference>
<dbReference type="InterPro" id="IPR036097">
    <property type="entry name" value="HisK_dim/P_sf"/>
</dbReference>
<dbReference type="Gene3D" id="1.20.120.160">
    <property type="entry name" value="HPT domain"/>
    <property type="match status" value="1"/>
</dbReference>
<dbReference type="CDD" id="cd17546">
    <property type="entry name" value="REC_hyHK_CKI1_RcsC-like"/>
    <property type="match status" value="1"/>
</dbReference>
<dbReference type="OrthoDB" id="9770795at2"/>
<evidence type="ECO:0000256" key="8">
    <source>
        <dbReference type="ARBA" id="ARBA00022840"/>
    </source>
</evidence>
<feature type="modified residue" description="4-aspartylphosphate" evidence="13">
    <location>
        <position position="459"/>
    </location>
</feature>
<dbReference type="SUPFAM" id="SSF55785">
    <property type="entry name" value="PYP-like sensor domain (PAS domain)"/>
    <property type="match status" value="1"/>
</dbReference>
<proteinExistence type="predicted"/>
<dbReference type="InterPro" id="IPR000700">
    <property type="entry name" value="PAS-assoc_C"/>
</dbReference>
<evidence type="ECO:0000256" key="9">
    <source>
        <dbReference type="ARBA" id="ARBA00022989"/>
    </source>
</evidence>
<evidence type="ECO:0000313" key="19">
    <source>
        <dbReference type="Proteomes" id="UP000201728"/>
    </source>
</evidence>
<dbReference type="GO" id="GO:0005886">
    <property type="term" value="C:plasma membrane"/>
    <property type="evidence" value="ECO:0007669"/>
    <property type="project" value="UniProtKB-SubCell"/>
</dbReference>
<dbReference type="InterPro" id="IPR005467">
    <property type="entry name" value="His_kinase_dom"/>
</dbReference>
<evidence type="ECO:0000256" key="7">
    <source>
        <dbReference type="ARBA" id="ARBA00022741"/>
    </source>
</evidence>
<dbReference type="SUPFAM" id="SSF52172">
    <property type="entry name" value="CheY-like"/>
    <property type="match status" value="1"/>
</dbReference>
<comment type="subcellular location">
    <subcellularLocation>
        <location evidence="2">Cell membrane</location>
        <topology evidence="2">Multi-pass membrane protein</topology>
    </subcellularLocation>
</comment>
<evidence type="ECO:0000313" key="18">
    <source>
        <dbReference type="EMBL" id="ASQ46606.1"/>
    </source>
</evidence>
<dbReference type="Pfam" id="PF00072">
    <property type="entry name" value="Response_reg"/>
    <property type="match status" value="1"/>
</dbReference>
<dbReference type="PROSITE" id="PS50113">
    <property type="entry name" value="PAC"/>
    <property type="match status" value="1"/>
</dbReference>
<dbReference type="InterPro" id="IPR036890">
    <property type="entry name" value="HATPase_C_sf"/>
</dbReference>
<dbReference type="Pfam" id="PF08448">
    <property type="entry name" value="PAS_4"/>
    <property type="match status" value="1"/>
</dbReference>
<dbReference type="InterPro" id="IPR008207">
    <property type="entry name" value="Sig_transdc_His_kin_Hpt_dom"/>
</dbReference>
<protein>
    <recommendedName>
        <fullName evidence="3">histidine kinase</fullName>
        <ecNumber evidence="3">2.7.13.3</ecNumber>
    </recommendedName>
</protein>
<keyword evidence="18" id="KW-0808">Transferase</keyword>
<dbReference type="SMART" id="SM00388">
    <property type="entry name" value="HisKA"/>
    <property type="match status" value="1"/>
</dbReference>
<dbReference type="PANTHER" id="PTHR45339:SF1">
    <property type="entry name" value="HYBRID SIGNAL TRANSDUCTION HISTIDINE KINASE J"/>
    <property type="match status" value="1"/>
</dbReference>
<dbReference type="Proteomes" id="UP000201728">
    <property type="component" value="Chromosome"/>
</dbReference>
<evidence type="ECO:0000256" key="2">
    <source>
        <dbReference type="ARBA" id="ARBA00004651"/>
    </source>
</evidence>
<evidence type="ECO:0000259" key="15">
    <source>
        <dbReference type="PROSITE" id="PS50110"/>
    </source>
</evidence>
<evidence type="ECO:0000256" key="12">
    <source>
        <dbReference type="PROSITE-ProRule" id="PRU00110"/>
    </source>
</evidence>
<dbReference type="Pfam" id="PF02518">
    <property type="entry name" value="HATPase_c"/>
    <property type="match status" value="1"/>
</dbReference>
<dbReference type="PROSITE" id="PS50894">
    <property type="entry name" value="HPT"/>
    <property type="match status" value="1"/>
</dbReference>
<comment type="catalytic activity">
    <reaction evidence="1">
        <text>ATP + protein L-histidine = ADP + protein N-phospho-L-histidine.</text>
        <dbReference type="EC" id="2.7.13.3"/>
    </reaction>
</comment>
<dbReference type="PANTHER" id="PTHR45339">
    <property type="entry name" value="HYBRID SIGNAL TRANSDUCTION HISTIDINE KINASE J"/>
    <property type="match status" value="1"/>
</dbReference>
<dbReference type="RefSeq" id="WP_094091445.1">
    <property type="nucleotide sequence ID" value="NZ_CP016397.1"/>
</dbReference>
<sequence>MTSTKSKKSTIEEQLTNTIIDYLPAQIFWKDKNLRYLGCNMAFVNSLGLTSKTEIIGKSDFDLPVSEKNSATFRADDRKVIQSKQPKLNIEESQILTDGTERILSTSKVPLFDETGEAYGVLGIYIDITDRIKMERSLAKAKEQAEISNRAKTEFIANMSHDIRTPVGGIIGMSKLLEERLEHSEEQQYAHWINESGQQLLSLLNSVLDIVSATNSTDNHLMEEEFDLYQTLTNLINLELPTVKLKGLELKLDYDNTIIKTIITDRTKLVRILLNLIGNAIKFTDNGTITIQIKKLKEDTAFEEIEFTIADSGIGIPPELQQKVFDRFYRINPSYKGKYEGHGVGLHIVQNYLNILNSNITLESEVGVGTKVRFTLKVKRGQQPVMFNVSARKDDDITPSHFEEQDQLPVILIVEDNPIALRIVESLLEQAGCRYLSAANGEEALSLLKKESFDLVLTDIGLPGISGQELARAIRLDENNSIANLPIVGLTAHAAEKIEKSCLNAGMNQVLSKPLSFKILQETLIAFLAPKELTNNEREGLGTDLPKTETELFQLDNFPLFDIEGALANLGTQETLKELLNLMIHVDLPQEEFQLAKAYQEQNWTDIEKIAHKLKSGALYCGTTKLQYACQYLERYLKAGHSRCQKELYQQLHVVLLQTKKAINEWLAAYSMGNSPHFKQKY</sequence>
<evidence type="ECO:0000256" key="4">
    <source>
        <dbReference type="ARBA" id="ARBA00022475"/>
    </source>
</evidence>
<evidence type="ECO:0000259" key="16">
    <source>
        <dbReference type="PROSITE" id="PS50113"/>
    </source>
</evidence>
<dbReference type="InterPro" id="IPR011006">
    <property type="entry name" value="CheY-like_superfamily"/>
</dbReference>
<keyword evidence="9" id="KW-1133">Transmembrane helix</keyword>
<evidence type="ECO:0000259" key="14">
    <source>
        <dbReference type="PROSITE" id="PS50109"/>
    </source>
</evidence>
<keyword evidence="19" id="KW-1185">Reference proteome</keyword>
<dbReference type="InterPro" id="IPR000014">
    <property type="entry name" value="PAS"/>
</dbReference>
<dbReference type="InterPro" id="IPR004358">
    <property type="entry name" value="Sig_transdc_His_kin-like_C"/>
</dbReference>
<dbReference type="SMART" id="SM00387">
    <property type="entry name" value="HATPase_c"/>
    <property type="match status" value="1"/>
</dbReference>
<dbReference type="InterPro" id="IPR003594">
    <property type="entry name" value="HATPase_dom"/>
</dbReference>
<dbReference type="PROSITE" id="PS50109">
    <property type="entry name" value="HIS_KIN"/>
    <property type="match status" value="1"/>
</dbReference>
<keyword evidence="11" id="KW-0472">Membrane</keyword>
<gene>
    <name evidence="18" type="primary">bvgS</name>
    <name evidence="18" type="ORF">clem_10285</name>
</gene>
<keyword evidence="10" id="KW-0902">Two-component regulatory system</keyword>
<keyword evidence="4" id="KW-1003">Cell membrane</keyword>
<accession>A0A222P428</accession>
<evidence type="ECO:0000256" key="5">
    <source>
        <dbReference type="ARBA" id="ARBA00022553"/>
    </source>
</evidence>
<keyword evidence="6" id="KW-0812">Transmembrane</keyword>
<dbReference type="Pfam" id="PF00512">
    <property type="entry name" value="HisKA"/>
    <property type="match status" value="1"/>
</dbReference>
<dbReference type="Gene3D" id="3.30.565.10">
    <property type="entry name" value="Histidine kinase-like ATPase, C-terminal domain"/>
    <property type="match status" value="1"/>
</dbReference>
<evidence type="ECO:0000256" key="11">
    <source>
        <dbReference type="ARBA" id="ARBA00023136"/>
    </source>
</evidence>
<evidence type="ECO:0000256" key="6">
    <source>
        <dbReference type="ARBA" id="ARBA00022692"/>
    </source>
</evidence>
<dbReference type="KEGG" id="lcd:clem_10285"/>
<feature type="modified residue" description="Phosphohistidine" evidence="12">
    <location>
        <position position="612"/>
    </location>
</feature>
<dbReference type="InterPro" id="IPR001789">
    <property type="entry name" value="Sig_transdc_resp-reg_receiver"/>
</dbReference>
<organism evidence="18 19">
    <name type="scientific">Legionella clemsonensis</name>
    <dbReference type="NCBI Taxonomy" id="1867846"/>
    <lineage>
        <taxon>Bacteria</taxon>
        <taxon>Pseudomonadati</taxon>
        <taxon>Pseudomonadota</taxon>
        <taxon>Gammaproteobacteria</taxon>
        <taxon>Legionellales</taxon>
        <taxon>Legionellaceae</taxon>
        <taxon>Legionella</taxon>
    </lineage>
</organism>
<dbReference type="InterPro" id="IPR035965">
    <property type="entry name" value="PAS-like_dom_sf"/>
</dbReference>
<evidence type="ECO:0000256" key="10">
    <source>
        <dbReference type="ARBA" id="ARBA00023012"/>
    </source>
</evidence>
<feature type="domain" description="Response regulatory" evidence="15">
    <location>
        <begin position="410"/>
        <end position="528"/>
    </location>
</feature>
<dbReference type="Gene3D" id="3.30.450.20">
    <property type="entry name" value="PAS domain"/>
    <property type="match status" value="1"/>
</dbReference>
<evidence type="ECO:0000256" key="3">
    <source>
        <dbReference type="ARBA" id="ARBA00012438"/>
    </source>
</evidence>
<dbReference type="SUPFAM" id="SSF55874">
    <property type="entry name" value="ATPase domain of HSP90 chaperone/DNA topoisomerase II/histidine kinase"/>
    <property type="match status" value="1"/>
</dbReference>
<dbReference type="PROSITE" id="PS50110">
    <property type="entry name" value="RESPONSE_REGULATORY"/>
    <property type="match status" value="1"/>
</dbReference>
<feature type="domain" description="PAC" evidence="16">
    <location>
        <begin position="88"/>
        <end position="140"/>
    </location>
</feature>
<keyword evidence="5 13" id="KW-0597">Phosphoprotein</keyword>
<evidence type="ECO:0000256" key="13">
    <source>
        <dbReference type="PROSITE-ProRule" id="PRU00169"/>
    </source>
</evidence>
<keyword evidence="7" id="KW-0547">Nucleotide-binding</keyword>
<dbReference type="EC" id="2.7.13.3" evidence="3"/>
<evidence type="ECO:0000256" key="1">
    <source>
        <dbReference type="ARBA" id="ARBA00000085"/>
    </source>
</evidence>
<reference evidence="19" key="1">
    <citation type="submission" date="2016-07" db="EMBL/GenBank/DDBJ databases">
        <authorList>
            <person name="Florea S."/>
            <person name="Webb J.S."/>
            <person name="Jaromczyk J."/>
            <person name="Schardl C.L."/>
        </authorList>
    </citation>
    <scope>NUCLEOTIDE SEQUENCE [LARGE SCALE GENOMIC DNA]</scope>
    <source>
        <strain evidence="19">CDC-D5610</strain>
    </source>
</reference>
<dbReference type="Pfam" id="PF01627">
    <property type="entry name" value="Hpt"/>
    <property type="match status" value="1"/>
</dbReference>